<accession>A0A8J6L662</accession>
<keyword evidence="1" id="KW-1015">Disulfide bond</keyword>
<proteinExistence type="predicted"/>
<dbReference type="CDD" id="cd00190">
    <property type="entry name" value="Tryp_SPc"/>
    <property type="match status" value="2"/>
</dbReference>
<dbReference type="PANTHER" id="PTHR24260:SF136">
    <property type="entry name" value="GH08193P-RELATED"/>
    <property type="match status" value="1"/>
</dbReference>
<evidence type="ECO:0000259" key="2">
    <source>
        <dbReference type="PROSITE" id="PS50240"/>
    </source>
</evidence>
<keyword evidence="4" id="KW-1185">Reference proteome</keyword>
<dbReference type="InterPro" id="IPR001314">
    <property type="entry name" value="Peptidase_S1A"/>
</dbReference>
<dbReference type="GO" id="GO:0006508">
    <property type="term" value="P:proteolysis"/>
    <property type="evidence" value="ECO:0007669"/>
    <property type="project" value="InterPro"/>
</dbReference>
<dbReference type="SMART" id="SM00020">
    <property type="entry name" value="Tryp_SPc"/>
    <property type="match status" value="2"/>
</dbReference>
<sequence length="581" mass="62838">MPVTLTTYIKRLHLPYAELADTAKGIAYGWGQTSDSDSELADTLNYVTLSAVSDAECRLTYGSQIRPNMVCFEGNYNEGTCFGDAGSPVIMHASRGYTVVLAIASFFSANGCESTDPSGYIKVFPYNDWINNVTKIGGNAAFAGQFPYSAAIYKSTTDATFFCGGCLLNNEWIVTAGQCVDGALLFTIRLGTNNLNSNDPNALRLATDYYVLHPDFNTLTLENDVGLIKLRMPIEFTSYIRPIHYLPVGDLAPYTGTTGIGWGQVDDSTPGLVDSLRWVKLTVIPNEECQMIYGQQILENMVCVDGNYNEGTCKGDSGGPLVQDLGKGYVMQVGIASFISSNGCESARIIGGQVSNAGEFPYAAAIYKTTANGNFFCTGSLLTSEWIITAGQCVDGATSFTILLGTHKLDGDQSTVEKLATDIYVLHPDYNPDTYENDIGLIKLRMPVTLTTYIKPLHLPYGDLADIAKGIAYGWGQTSDSDSELADTLNYVTLSTVSDAECKLTYGSQIRPNMVCFEGNYNEGTCFGDGGSPIIMPPMRGYTVVLAIASFFSANGCESTDPSGYTKVFPYKDWINNVTKS</sequence>
<dbReference type="Pfam" id="PF00089">
    <property type="entry name" value="Trypsin"/>
    <property type="match status" value="3"/>
</dbReference>
<dbReference type="FunFam" id="2.40.10.10:FF:000068">
    <property type="entry name" value="transmembrane protease serine 2"/>
    <property type="match status" value="2"/>
</dbReference>
<dbReference type="AlphaFoldDB" id="A0A8J6L662"/>
<dbReference type="InterPro" id="IPR051333">
    <property type="entry name" value="CLIP_Serine_Protease"/>
</dbReference>
<dbReference type="InterPro" id="IPR009003">
    <property type="entry name" value="Peptidase_S1_PA"/>
</dbReference>
<dbReference type="PANTHER" id="PTHR24260">
    <property type="match status" value="1"/>
</dbReference>
<feature type="domain" description="Peptidase S1" evidence="2">
    <location>
        <begin position="135"/>
        <end position="351"/>
    </location>
</feature>
<comment type="caution">
    <text evidence="3">The sequence shown here is derived from an EMBL/GenBank/DDBJ whole genome shotgun (WGS) entry which is preliminary data.</text>
</comment>
<reference evidence="3" key="1">
    <citation type="journal article" date="2020" name="J Insects Food Feed">
        <title>The yellow mealworm (Tenebrio molitor) genome: a resource for the emerging insects as food and feed industry.</title>
        <authorList>
            <person name="Eriksson T."/>
            <person name="Andere A."/>
            <person name="Kelstrup H."/>
            <person name="Emery V."/>
            <person name="Picard C."/>
        </authorList>
    </citation>
    <scope>NUCLEOTIDE SEQUENCE</scope>
    <source>
        <strain evidence="3">Stoneville</strain>
        <tissue evidence="3">Whole head</tissue>
    </source>
</reference>
<dbReference type="PRINTS" id="PR00722">
    <property type="entry name" value="CHYMOTRYPSIN"/>
</dbReference>
<evidence type="ECO:0000313" key="3">
    <source>
        <dbReference type="EMBL" id="KAH0812304.1"/>
    </source>
</evidence>
<organism evidence="3 4">
    <name type="scientific">Tenebrio molitor</name>
    <name type="common">Yellow mealworm beetle</name>
    <dbReference type="NCBI Taxonomy" id="7067"/>
    <lineage>
        <taxon>Eukaryota</taxon>
        <taxon>Metazoa</taxon>
        <taxon>Ecdysozoa</taxon>
        <taxon>Arthropoda</taxon>
        <taxon>Hexapoda</taxon>
        <taxon>Insecta</taxon>
        <taxon>Pterygota</taxon>
        <taxon>Neoptera</taxon>
        <taxon>Endopterygota</taxon>
        <taxon>Coleoptera</taxon>
        <taxon>Polyphaga</taxon>
        <taxon>Cucujiformia</taxon>
        <taxon>Tenebrionidae</taxon>
        <taxon>Tenebrio</taxon>
    </lineage>
</organism>
<name>A0A8J6L662_TENMO</name>
<dbReference type="PROSITE" id="PS50240">
    <property type="entry name" value="TRYPSIN_DOM"/>
    <property type="match status" value="3"/>
</dbReference>
<evidence type="ECO:0000313" key="4">
    <source>
        <dbReference type="Proteomes" id="UP000719412"/>
    </source>
</evidence>
<gene>
    <name evidence="3" type="ORF">GEV33_010488</name>
</gene>
<dbReference type="Proteomes" id="UP000719412">
    <property type="component" value="Unassembled WGS sequence"/>
</dbReference>
<reference evidence="3" key="2">
    <citation type="submission" date="2021-08" db="EMBL/GenBank/DDBJ databases">
        <authorList>
            <person name="Eriksson T."/>
        </authorList>
    </citation>
    <scope>NUCLEOTIDE SEQUENCE</scope>
    <source>
        <strain evidence="3">Stoneville</strain>
        <tissue evidence="3">Whole head</tissue>
    </source>
</reference>
<dbReference type="Gene3D" id="2.40.10.10">
    <property type="entry name" value="Trypsin-like serine proteases"/>
    <property type="match status" value="4"/>
</dbReference>
<dbReference type="InterPro" id="IPR001254">
    <property type="entry name" value="Trypsin_dom"/>
</dbReference>
<dbReference type="SUPFAM" id="SSF50494">
    <property type="entry name" value="Trypsin-like serine proteases"/>
    <property type="match status" value="3"/>
</dbReference>
<evidence type="ECO:0000256" key="1">
    <source>
        <dbReference type="ARBA" id="ARBA00023157"/>
    </source>
</evidence>
<dbReference type="EMBL" id="JABDTM020026152">
    <property type="protein sequence ID" value="KAH0812304.1"/>
    <property type="molecule type" value="Genomic_DNA"/>
</dbReference>
<feature type="domain" description="Peptidase S1" evidence="2">
    <location>
        <begin position="349"/>
        <end position="580"/>
    </location>
</feature>
<dbReference type="InterPro" id="IPR043504">
    <property type="entry name" value="Peptidase_S1_PA_chymotrypsin"/>
</dbReference>
<feature type="domain" description="Peptidase S1" evidence="2">
    <location>
        <begin position="1"/>
        <end position="135"/>
    </location>
</feature>
<dbReference type="GO" id="GO:0004252">
    <property type="term" value="F:serine-type endopeptidase activity"/>
    <property type="evidence" value="ECO:0007669"/>
    <property type="project" value="InterPro"/>
</dbReference>
<protein>
    <recommendedName>
        <fullName evidence="2">Peptidase S1 domain-containing protein</fullName>
    </recommendedName>
</protein>